<dbReference type="AlphaFoldDB" id="A0AAW0H4L6"/>
<reference evidence="2 3" key="1">
    <citation type="journal article" date="2023" name="bioRxiv">
        <title>Conserved and derived expression patterns and positive selection on dental genes reveal complex evolutionary context of ever-growing rodent molars.</title>
        <authorList>
            <person name="Calamari Z.T."/>
            <person name="Song A."/>
            <person name="Cohen E."/>
            <person name="Akter M."/>
            <person name="Roy R.D."/>
            <person name="Hallikas O."/>
            <person name="Christensen M.M."/>
            <person name="Li P."/>
            <person name="Marangoni P."/>
            <person name="Jernvall J."/>
            <person name="Klein O.D."/>
        </authorList>
    </citation>
    <scope>NUCLEOTIDE SEQUENCE [LARGE SCALE GENOMIC DNA]</scope>
    <source>
        <strain evidence="2">V071</strain>
    </source>
</reference>
<dbReference type="PANTHER" id="PTHR46029">
    <property type="entry name" value="C-TERMINAL-BINDING PROTEIN"/>
    <property type="match status" value="1"/>
</dbReference>
<dbReference type="PANTHER" id="PTHR46029:SF2">
    <property type="entry name" value="C-TERMINAL-BINDING PROTEIN 1"/>
    <property type="match status" value="1"/>
</dbReference>
<dbReference type="SUPFAM" id="SSF51735">
    <property type="entry name" value="NAD(P)-binding Rossmann-fold domains"/>
    <property type="match status" value="1"/>
</dbReference>
<proteinExistence type="predicted"/>
<dbReference type="GO" id="GO:0051287">
    <property type="term" value="F:NAD binding"/>
    <property type="evidence" value="ECO:0007669"/>
    <property type="project" value="InterPro"/>
</dbReference>
<dbReference type="GO" id="GO:0140297">
    <property type="term" value="F:DNA-binding transcription factor binding"/>
    <property type="evidence" value="ECO:0007669"/>
    <property type="project" value="TreeGrafter"/>
</dbReference>
<feature type="domain" description="D-isomer specific 2-hydroxyacid dehydrogenase NAD-binding" evidence="1">
    <location>
        <begin position="96"/>
        <end position="170"/>
    </location>
</feature>
<dbReference type="InterPro" id="IPR051638">
    <property type="entry name" value="CTBP_dehydrogenase"/>
</dbReference>
<evidence type="ECO:0000259" key="1">
    <source>
        <dbReference type="Pfam" id="PF02826"/>
    </source>
</evidence>
<sequence length="209" mass="23476">MGLVVKANMNKLRQSFRRKKDVYVPEASRPHQWQTDEEGVRTGKCSFPVKVMNSPLHPPPLVAPLDGRDRTVKMPILKDLATVAFCDVQSTQKIPKKVLNEAVGVMMYHTITLTRENLKKFKALRLHYQGAFLVNAAQGGLMDEKALAQALKERRIRKAALDVHKSEPFGFTKGSSKDAPPNLICALHTAWYSKQASLEMREATSTEIH</sequence>
<dbReference type="EMBL" id="JBBHLL010000840">
    <property type="protein sequence ID" value="KAK7797398.1"/>
    <property type="molecule type" value="Genomic_DNA"/>
</dbReference>
<dbReference type="InterPro" id="IPR006140">
    <property type="entry name" value="D-isomer_DH_NAD-bd"/>
</dbReference>
<name>A0AAW0H4L6_MYOGA</name>
<gene>
    <name evidence="2" type="ORF">U0070_015455</name>
</gene>
<dbReference type="GO" id="GO:0006357">
    <property type="term" value="P:regulation of transcription by RNA polymerase II"/>
    <property type="evidence" value="ECO:0007669"/>
    <property type="project" value="TreeGrafter"/>
</dbReference>
<protein>
    <recommendedName>
        <fullName evidence="1">D-isomer specific 2-hydroxyacid dehydrogenase NAD-binding domain-containing protein</fullName>
    </recommendedName>
</protein>
<dbReference type="GO" id="GO:0003713">
    <property type="term" value="F:transcription coactivator activity"/>
    <property type="evidence" value="ECO:0007669"/>
    <property type="project" value="TreeGrafter"/>
</dbReference>
<accession>A0AAW0H4L6</accession>
<dbReference type="Pfam" id="PF02826">
    <property type="entry name" value="2-Hacid_dh_C"/>
    <property type="match status" value="1"/>
</dbReference>
<dbReference type="InterPro" id="IPR036291">
    <property type="entry name" value="NAD(P)-bd_dom_sf"/>
</dbReference>
<evidence type="ECO:0000313" key="2">
    <source>
        <dbReference type="EMBL" id="KAK7797398.1"/>
    </source>
</evidence>
<dbReference type="GO" id="GO:0005634">
    <property type="term" value="C:nucleus"/>
    <property type="evidence" value="ECO:0007669"/>
    <property type="project" value="TreeGrafter"/>
</dbReference>
<dbReference type="GO" id="GO:0003714">
    <property type="term" value="F:transcription corepressor activity"/>
    <property type="evidence" value="ECO:0007669"/>
    <property type="project" value="TreeGrafter"/>
</dbReference>
<dbReference type="Gene3D" id="3.40.50.720">
    <property type="entry name" value="NAD(P)-binding Rossmann-like Domain"/>
    <property type="match status" value="3"/>
</dbReference>
<evidence type="ECO:0000313" key="3">
    <source>
        <dbReference type="Proteomes" id="UP001488838"/>
    </source>
</evidence>
<organism evidence="2 3">
    <name type="scientific">Myodes glareolus</name>
    <name type="common">Bank vole</name>
    <name type="synonym">Clethrionomys glareolus</name>
    <dbReference type="NCBI Taxonomy" id="447135"/>
    <lineage>
        <taxon>Eukaryota</taxon>
        <taxon>Metazoa</taxon>
        <taxon>Chordata</taxon>
        <taxon>Craniata</taxon>
        <taxon>Vertebrata</taxon>
        <taxon>Euteleostomi</taxon>
        <taxon>Mammalia</taxon>
        <taxon>Eutheria</taxon>
        <taxon>Euarchontoglires</taxon>
        <taxon>Glires</taxon>
        <taxon>Rodentia</taxon>
        <taxon>Myomorpha</taxon>
        <taxon>Muroidea</taxon>
        <taxon>Cricetidae</taxon>
        <taxon>Arvicolinae</taxon>
        <taxon>Myodes</taxon>
    </lineage>
</organism>
<dbReference type="Proteomes" id="UP001488838">
    <property type="component" value="Unassembled WGS sequence"/>
</dbReference>
<dbReference type="SUPFAM" id="SSF52283">
    <property type="entry name" value="Formate/glycerate dehydrogenase catalytic domain-like"/>
    <property type="match status" value="1"/>
</dbReference>
<comment type="caution">
    <text evidence="2">The sequence shown here is derived from an EMBL/GenBank/DDBJ whole genome shotgun (WGS) entry which is preliminary data.</text>
</comment>
<keyword evidence="3" id="KW-1185">Reference proteome</keyword>
<dbReference type="GO" id="GO:0001221">
    <property type="term" value="F:transcription coregulator binding"/>
    <property type="evidence" value="ECO:0007669"/>
    <property type="project" value="TreeGrafter"/>
</dbReference>